<dbReference type="GO" id="GO:0016627">
    <property type="term" value="F:oxidoreductase activity, acting on the CH-CH group of donors"/>
    <property type="evidence" value="ECO:0007669"/>
    <property type="project" value="InterPro"/>
</dbReference>
<gene>
    <name evidence="2" type="ORF">METZ01_LOCUS302516</name>
</gene>
<evidence type="ECO:0000259" key="1">
    <source>
        <dbReference type="Pfam" id="PF02771"/>
    </source>
</evidence>
<organism evidence="2">
    <name type="scientific">marine metagenome</name>
    <dbReference type="NCBI Taxonomy" id="408172"/>
    <lineage>
        <taxon>unclassified sequences</taxon>
        <taxon>metagenomes</taxon>
        <taxon>ecological metagenomes</taxon>
    </lineage>
</organism>
<sequence>MQFGLSEEQSLLQESINRFLSNQVPLDEVRKIADGDKPESDVWTGLIDLGIPGLLISETNGGLGLSSLDAAIVAEALGYHVTPSPYLSSAAIAPVVLQSAGKREDLLGGTAIGETRIGIAFTEGVGARRDTGV</sequence>
<dbReference type="InterPro" id="IPR013786">
    <property type="entry name" value="AcylCoA_DH/ox_N"/>
</dbReference>
<dbReference type="Pfam" id="PF02771">
    <property type="entry name" value="Acyl-CoA_dh_N"/>
    <property type="match status" value="1"/>
</dbReference>
<dbReference type="GO" id="GO:0050660">
    <property type="term" value="F:flavin adenine dinucleotide binding"/>
    <property type="evidence" value="ECO:0007669"/>
    <property type="project" value="InterPro"/>
</dbReference>
<dbReference type="AlphaFoldDB" id="A0A382MQD2"/>
<protein>
    <recommendedName>
        <fullName evidence="1">Acyl-CoA dehydrogenase/oxidase N-terminal domain-containing protein</fullName>
    </recommendedName>
</protein>
<accession>A0A382MQD2</accession>
<evidence type="ECO:0000313" key="2">
    <source>
        <dbReference type="EMBL" id="SVC49662.1"/>
    </source>
</evidence>
<dbReference type="EMBL" id="UINC01094430">
    <property type="protein sequence ID" value="SVC49662.1"/>
    <property type="molecule type" value="Genomic_DNA"/>
</dbReference>
<dbReference type="SUPFAM" id="SSF56645">
    <property type="entry name" value="Acyl-CoA dehydrogenase NM domain-like"/>
    <property type="match status" value="1"/>
</dbReference>
<reference evidence="2" key="1">
    <citation type="submission" date="2018-05" db="EMBL/GenBank/DDBJ databases">
        <authorList>
            <person name="Lanie J.A."/>
            <person name="Ng W.-L."/>
            <person name="Kazmierczak K.M."/>
            <person name="Andrzejewski T.M."/>
            <person name="Davidsen T.M."/>
            <person name="Wayne K.J."/>
            <person name="Tettelin H."/>
            <person name="Glass J.I."/>
            <person name="Rusch D."/>
            <person name="Podicherti R."/>
            <person name="Tsui H.-C.T."/>
            <person name="Winkler M.E."/>
        </authorList>
    </citation>
    <scope>NUCLEOTIDE SEQUENCE</scope>
</reference>
<dbReference type="InterPro" id="IPR009100">
    <property type="entry name" value="AcylCoA_DH/oxidase_NM_dom_sf"/>
</dbReference>
<proteinExistence type="predicted"/>
<name>A0A382MQD2_9ZZZZ</name>
<dbReference type="InterPro" id="IPR037069">
    <property type="entry name" value="AcylCoA_DH/ox_N_sf"/>
</dbReference>
<feature type="domain" description="Acyl-CoA dehydrogenase/oxidase N-terminal" evidence="1">
    <location>
        <begin position="6"/>
        <end position="94"/>
    </location>
</feature>
<dbReference type="Gene3D" id="1.10.540.10">
    <property type="entry name" value="Acyl-CoA dehydrogenase/oxidase, N-terminal domain"/>
    <property type="match status" value="1"/>
</dbReference>
<feature type="non-terminal residue" evidence="2">
    <location>
        <position position="133"/>
    </location>
</feature>